<dbReference type="Pfam" id="PF12974">
    <property type="entry name" value="Phosphonate-bd"/>
    <property type="match status" value="1"/>
</dbReference>
<accession>A0A225DHC9</accession>
<dbReference type="RefSeq" id="WP_088257059.1">
    <property type="nucleotide sequence ID" value="NZ_NIDE01000011.1"/>
</dbReference>
<name>A0A225DHC9_9BACT</name>
<dbReference type="Gene3D" id="3.40.190.10">
    <property type="entry name" value="Periplasmic binding protein-like II"/>
    <property type="match status" value="2"/>
</dbReference>
<dbReference type="PANTHER" id="PTHR35841:SF1">
    <property type="entry name" value="PHOSPHONATES-BINDING PERIPLASMIC PROTEIN"/>
    <property type="match status" value="1"/>
</dbReference>
<sequence>MERPVRIGAVAYDPRVVPIWEGMRDYFREAGPPIDYVLFSNYDSQVQALLDRHIDIAWNTNLAWVKVYRRTDGTCRALAMRDVDANFTTVFVTRTDSGVGALADVRGKRLALGSADSAQAAILPVHFLHQSGVEPDRDCTLLRFDLDVGKHGDTGTSELEVLKALRDNRADVGAIGDATWAKQLAEGRIDPSQVRAFWTSPGYCHCNFTVLGDFPEDIGRNWTDSLMGMRYDDPRWRELMDLEGLKRWLPTDAEVMKGYDVLFEAARQQGLYGRWM</sequence>
<evidence type="ECO:0000313" key="2">
    <source>
        <dbReference type="Proteomes" id="UP000214646"/>
    </source>
</evidence>
<dbReference type="EMBL" id="NIDE01000011">
    <property type="protein sequence ID" value="OWK39074.1"/>
    <property type="molecule type" value="Genomic_DNA"/>
</dbReference>
<dbReference type="OrthoDB" id="9776786at2"/>
<keyword evidence="2" id="KW-1185">Reference proteome</keyword>
<dbReference type="Proteomes" id="UP000214646">
    <property type="component" value="Unassembled WGS sequence"/>
</dbReference>
<reference evidence="2" key="1">
    <citation type="submission" date="2017-06" db="EMBL/GenBank/DDBJ databases">
        <title>Genome analysis of Fimbriiglobus ruber SP5, the first member of the order Planctomycetales with confirmed chitinolytic capability.</title>
        <authorList>
            <person name="Ravin N.V."/>
            <person name="Rakitin A.L."/>
            <person name="Ivanova A.A."/>
            <person name="Beletsky A.V."/>
            <person name="Kulichevskaya I.S."/>
            <person name="Mardanov A.V."/>
            <person name="Dedysh S.N."/>
        </authorList>
    </citation>
    <scope>NUCLEOTIDE SEQUENCE [LARGE SCALE GENOMIC DNA]</scope>
    <source>
        <strain evidence="2">SP5</strain>
    </source>
</reference>
<dbReference type="PANTHER" id="PTHR35841">
    <property type="entry name" value="PHOSPHONATES-BINDING PERIPLASMIC PROTEIN"/>
    <property type="match status" value="1"/>
</dbReference>
<gene>
    <name evidence="1" type="ORF">FRUB_06156</name>
</gene>
<organism evidence="1 2">
    <name type="scientific">Fimbriiglobus ruber</name>
    <dbReference type="NCBI Taxonomy" id="1908690"/>
    <lineage>
        <taxon>Bacteria</taxon>
        <taxon>Pseudomonadati</taxon>
        <taxon>Planctomycetota</taxon>
        <taxon>Planctomycetia</taxon>
        <taxon>Gemmatales</taxon>
        <taxon>Gemmataceae</taxon>
        <taxon>Fimbriiglobus</taxon>
    </lineage>
</organism>
<evidence type="ECO:0000313" key="1">
    <source>
        <dbReference type="EMBL" id="OWK39074.1"/>
    </source>
</evidence>
<dbReference type="AlphaFoldDB" id="A0A225DHC9"/>
<proteinExistence type="predicted"/>
<protein>
    <submittedName>
        <fullName evidence="1">Phosphonate ABC transporter phosphate-binding periplasmic component</fullName>
    </submittedName>
</protein>
<dbReference type="SUPFAM" id="SSF53850">
    <property type="entry name" value="Periplasmic binding protein-like II"/>
    <property type="match status" value="1"/>
</dbReference>
<comment type="caution">
    <text evidence="1">The sequence shown here is derived from an EMBL/GenBank/DDBJ whole genome shotgun (WGS) entry which is preliminary data.</text>
</comment>